<dbReference type="RefSeq" id="WP_121644933.1">
    <property type="nucleotide sequence ID" value="NZ_RCWN01000001.1"/>
</dbReference>
<evidence type="ECO:0000256" key="6">
    <source>
        <dbReference type="ARBA" id="ARBA00023098"/>
    </source>
</evidence>
<evidence type="ECO:0000259" key="9">
    <source>
        <dbReference type="Pfam" id="PF13720"/>
    </source>
</evidence>
<evidence type="ECO:0000256" key="5">
    <source>
        <dbReference type="ARBA" id="ARBA00022737"/>
    </source>
</evidence>
<dbReference type="PANTHER" id="PTHR43480">
    <property type="entry name" value="ACYL-[ACYL-CARRIER-PROTEIN]--UDP-N-ACETYLGLUCOSAMINE O-ACYLTRANSFERASE"/>
    <property type="match status" value="1"/>
</dbReference>
<dbReference type="NCBIfam" id="TIGR01852">
    <property type="entry name" value="lipid_A_lpxA"/>
    <property type="match status" value="1"/>
</dbReference>
<comment type="caution">
    <text evidence="10">The sequence shown here is derived from an EMBL/GenBank/DDBJ whole genome shotgun (WGS) entry which is preliminary data.</text>
</comment>
<dbReference type="GO" id="GO:0008780">
    <property type="term" value="F:acyl-[acyl-carrier-protein]-UDP-N-acetylglucosamine O-acyltransferase activity"/>
    <property type="evidence" value="ECO:0007669"/>
    <property type="project" value="UniProtKB-EC"/>
</dbReference>
<dbReference type="PROSITE" id="PS00101">
    <property type="entry name" value="HEXAPEP_TRANSFERASES"/>
    <property type="match status" value="1"/>
</dbReference>
<dbReference type="EMBL" id="RCWN01000001">
    <property type="protein sequence ID" value="RLQ87970.1"/>
    <property type="molecule type" value="Genomic_DNA"/>
</dbReference>
<proteinExistence type="predicted"/>
<evidence type="ECO:0000313" key="10">
    <source>
        <dbReference type="EMBL" id="RLQ87970.1"/>
    </source>
</evidence>
<dbReference type="InterPro" id="IPR029098">
    <property type="entry name" value="Acetyltransf_C"/>
</dbReference>
<evidence type="ECO:0000256" key="3">
    <source>
        <dbReference type="ARBA" id="ARBA00022556"/>
    </source>
</evidence>
<sequence>MANIHPSAIVEDGAQLGTDVTIGPFCHVRSQAVLHDRVELISHVSVSGRTTLGEGCVVHPFAVLGGQPQNFRHEGSDTVLEIGAETIIRESATVHVGSSNSTGKTLIGSHCHLFAQCHVAHDCHIGDHVIIGGASALAGHVEVADHASVGGFTAVLQFVRIGHHAFIGGASAVGHDVIPFGLAARDPAVLHGFNLIGMRRSGMKRSDIDTMRAAYGVIYATDGTIAGNLELAREQFGDHKIVAEIIDFLEKRGKRPVMRPRRELGSSGSESDDAPLM</sequence>
<reference evidence="10 11" key="1">
    <citation type="submission" date="2018-10" db="EMBL/GenBank/DDBJ databases">
        <title>Notoacmeibacter sp. M2BS9Y-3-1, whole genome shotgun sequence.</title>
        <authorList>
            <person name="Tuo L."/>
        </authorList>
    </citation>
    <scope>NUCLEOTIDE SEQUENCE [LARGE SCALE GENOMIC DNA]</scope>
    <source>
        <strain evidence="10 11">M2BS9Y-3-1</strain>
    </source>
</reference>
<dbReference type="InterPro" id="IPR001451">
    <property type="entry name" value="Hexapep"/>
</dbReference>
<evidence type="ECO:0000256" key="2">
    <source>
        <dbReference type="ARBA" id="ARBA00022516"/>
    </source>
</evidence>
<keyword evidence="5" id="KW-0677">Repeat</keyword>
<dbReference type="InterPro" id="IPR018357">
    <property type="entry name" value="Hexapep_transf_CS"/>
</dbReference>
<name>A0A3L7JBW3_9HYPH</name>
<dbReference type="GO" id="GO:0009245">
    <property type="term" value="P:lipid A biosynthetic process"/>
    <property type="evidence" value="ECO:0007669"/>
    <property type="project" value="UniProtKB-KW"/>
</dbReference>
<evidence type="ECO:0000256" key="4">
    <source>
        <dbReference type="ARBA" id="ARBA00022679"/>
    </source>
</evidence>
<dbReference type="CDD" id="cd03351">
    <property type="entry name" value="LbH_UDP-GlcNAc_AT"/>
    <property type="match status" value="1"/>
</dbReference>
<dbReference type="InterPro" id="IPR010137">
    <property type="entry name" value="Lipid_A_LpxA"/>
</dbReference>
<dbReference type="InterPro" id="IPR011004">
    <property type="entry name" value="Trimer_LpxA-like_sf"/>
</dbReference>
<gene>
    <name evidence="10" type="ORF">D8780_06870</name>
</gene>
<keyword evidence="1" id="KW-0963">Cytoplasm</keyword>
<keyword evidence="4 10" id="KW-0808">Transferase</keyword>
<evidence type="ECO:0000313" key="11">
    <source>
        <dbReference type="Proteomes" id="UP000281094"/>
    </source>
</evidence>
<dbReference type="Pfam" id="PF13720">
    <property type="entry name" value="Acetyltransf_11"/>
    <property type="match status" value="1"/>
</dbReference>
<dbReference type="EC" id="2.3.1.129" evidence="10"/>
<dbReference type="AlphaFoldDB" id="A0A3L7JBW3"/>
<keyword evidence="11" id="KW-1185">Reference proteome</keyword>
<keyword evidence="7 10" id="KW-0012">Acyltransferase</keyword>
<keyword evidence="6" id="KW-0443">Lipid metabolism</keyword>
<accession>A0A3L7JBW3</accession>
<dbReference type="Gene3D" id="1.20.1180.10">
    <property type="entry name" value="Udp N-acetylglucosamine O-acyltransferase, C-terminal domain"/>
    <property type="match status" value="1"/>
</dbReference>
<dbReference type="Proteomes" id="UP000281094">
    <property type="component" value="Unassembled WGS sequence"/>
</dbReference>
<feature type="domain" description="UDP N-acetylglucosamine O-acyltransferase C-terminal" evidence="9">
    <location>
        <begin position="176"/>
        <end position="253"/>
    </location>
</feature>
<evidence type="ECO:0000256" key="1">
    <source>
        <dbReference type="ARBA" id="ARBA00022490"/>
    </source>
</evidence>
<protein>
    <submittedName>
        <fullName evidence="10">Acyl-ACP--UDP-N-acetylglucosamine O-acyltransferase</fullName>
        <ecNumber evidence="10">2.3.1.129</ecNumber>
    </submittedName>
</protein>
<dbReference type="Pfam" id="PF00132">
    <property type="entry name" value="Hexapep"/>
    <property type="match status" value="1"/>
</dbReference>
<dbReference type="PIRSF" id="PIRSF000456">
    <property type="entry name" value="UDP-GlcNAc_acltr"/>
    <property type="match status" value="1"/>
</dbReference>
<organism evidence="10 11">
    <name type="scientific">Notoacmeibacter ruber</name>
    <dbReference type="NCBI Taxonomy" id="2670375"/>
    <lineage>
        <taxon>Bacteria</taxon>
        <taxon>Pseudomonadati</taxon>
        <taxon>Pseudomonadota</taxon>
        <taxon>Alphaproteobacteria</taxon>
        <taxon>Hyphomicrobiales</taxon>
        <taxon>Notoacmeibacteraceae</taxon>
        <taxon>Notoacmeibacter</taxon>
    </lineage>
</organism>
<evidence type="ECO:0000256" key="7">
    <source>
        <dbReference type="ARBA" id="ARBA00023315"/>
    </source>
</evidence>
<evidence type="ECO:0000256" key="8">
    <source>
        <dbReference type="SAM" id="MobiDB-lite"/>
    </source>
</evidence>
<dbReference type="SUPFAM" id="SSF51161">
    <property type="entry name" value="Trimeric LpxA-like enzymes"/>
    <property type="match status" value="1"/>
</dbReference>
<dbReference type="Gene3D" id="2.160.10.10">
    <property type="entry name" value="Hexapeptide repeat proteins"/>
    <property type="match status" value="1"/>
</dbReference>
<dbReference type="PANTHER" id="PTHR43480:SF1">
    <property type="entry name" value="ACYL-[ACYL-CARRIER-PROTEIN]--UDP-N-ACETYLGLUCOSAMINE O-ACYLTRANSFERASE, MITOCHONDRIAL-RELATED"/>
    <property type="match status" value="1"/>
</dbReference>
<keyword evidence="3" id="KW-0441">Lipid A biosynthesis</keyword>
<feature type="region of interest" description="Disordered" evidence="8">
    <location>
        <begin position="257"/>
        <end position="277"/>
    </location>
</feature>
<dbReference type="InterPro" id="IPR037157">
    <property type="entry name" value="Acetyltransf_C_sf"/>
</dbReference>
<keyword evidence="2" id="KW-0444">Lipid biosynthesis</keyword>
<dbReference type="GO" id="GO:0016020">
    <property type="term" value="C:membrane"/>
    <property type="evidence" value="ECO:0007669"/>
    <property type="project" value="GOC"/>
</dbReference>
<dbReference type="NCBIfam" id="NF003657">
    <property type="entry name" value="PRK05289.1"/>
    <property type="match status" value="1"/>
</dbReference>